<feature type="region of interest" description="Disordered" evidence="1">
    <location>
        <begin position="214"/>
        <end position="234"/>
    </location>
</feature>
<dbReference type="SUPFAM" id="SSF51206">
    <property type="entry name" value="cAMP-binding domain-like"/>
    <property type="match status" value="1"/>
</dbReference>
<evidence type="ECO:0000313" key="17">
    <source>
        <dbReference type="Proteomes" id="UP000441208"/>
    </source>
</evidence>
<keyword evidence="2" id="KW-0472">Membrane</keyword>
<dbReference type="GO" id="GO:0005249">
    <property type="term" value="F:voltage-gated potassium channel activity"/>
    <property type="evidence" value="ECO:0007669"/>
    <property type="project" value="TreeGrafter"/>
</dbReference>
<dbReference type="Pfam" id="PF00027">
    <property type="entry name" value="cNMP_binding"/>
    <property type="match status" value="1"/>
</dbReference>
<dbReference type="Gene3D" id="2.60.120.10">
    <property type="entry name" value="Jelly Rolls"/>
    <property type="match status" value="1"/>
</dbReference>
<dbReference type="EMBL" id="QXGE01000846">
    <property type="protein sequence ID" value="KAE9302520.1"/>
    <property type="molecule type" value="Genomic_DNA"/>
</dbReference>
<organism evidence="11 14">
    <name type="scientific">Phytophthora fragariae</name>
    <dbReference type="NCBI Taxonomy" id="53985"/>
    <lineage>
        <taxon>Eukaryota</taxon>
        <taxon>Sar</taxon>
        <taxon>Stramenopiles</taxon>
        <taxon>Oomycota</taxon>
        <taxon>Peronosporomycetes</taxon>
        <taxon>Peronosporales</taxon>
        <taxon>Peronosporaceae</taxon>
        <taxon>Phytophthora</taxon>
    </lineage>
</organism>
<dbReference type="EMBL" id="QXGC01000838">
    <property type="protein sequence ID" value="KAE9219283.1"/>
    <property type="molecule type" value="Genomic_DNA"/>
</dbReference>
<dbReference type="Proteomes" id="UP000440732">
    <property type="component" value="Unassembled WGS sequence"/>
</dbReference>
<evidence type="ECO:0000313" key="8">
    <source>
        <dbReference type="EMBL" id="KAE9202819.1"/>
    </source>
</evidence>
<dbReference type="EMBL" id="QXFW01000829">
    <property type="protein sequence ID" value="KAE9002125.1"/>
    <property type="molecule type" value="Genomic_DNA"/>
</dbReference>
<dbReference type="Proteomes" id="UP000429523">
    <property type="component" value="Unassembled WGS sequence"/>
</dbReference>
<dbReference type="Proteomes" id="UP000440367">
    <property type="component" value="Unassembled WGS sequence"/>
</dbReference>
<evidence type="ECO:0000313" key="5">
    <source>
        <dbReference type="EMBL" id="KAE9002125.1"/>
    </source>
</evidence>
<evidence type="ECO:0000313" key="13">
    <source>
        <dbReference type="Proteomes" id="UP000433483"/>
    </source>
</evidence>
<feature type="region of interest" description="Disordered" evidence="1">
    <location>
        <begin position="188"/>
        <end position="207"/>
    </location>
</feature>
<dbReference type="CDD" id="cd00038">
    <property type="entry name" value="CAP_ED"/>
    <property type="match status" value="1"/>
</dbReference>
<evidence type="ECO:0000313" key="15">
    <source>
        <dbReference type="Proteomes" id="UP000440367"/>
    </source>
</evidence>
<evidence type="ECO:0000313" key="14">
    <source>
        <dbReference type="Proteomes" id="UP000437068"/>
    </source>
</evidence>
<keyword evidence="2" id="KW-1133">Transmembrane helix</keyword>
<keyword evidence="13" id="KW-1185">Reference proteome</keyword>
<feature type="compositionally biased region" description="Basic and acidic residues" evidence="1">
    <location>
        <begin position="218"/>
        <end position="232"/>
    </location>
</feature>
<dbReference type="EMBL" id="QXFZ01000861">
    <property type="protein sequence ID" value="KAE9102779.1"/>
    <property type="molecule type" value="Genomic_DNA"/>
</dbReference>
<gene>
    <name evidence="11" type="ORF">PF001_g13966</name>
    <name evidence="10" type="ORF">PF002_g16101</name>
    <name evidence="9" type="ORF">PF004_g13643</name>
    <name evidence="8" type="ORF">PF005_g14425</name>
    <name evidence="7" type="ORF">PF006_g13672</name>
    <name evidence="6" type="ORF">PF007_g14632</name>
    <name evidence="4" type="ORF">PF009_g15830</name>
    <name evidence="5" type="ORF">PF011_g13447</name>
</gene>
<dbReference type="InterPro" id="IPR014710">
    <property type="entry name" value="RmlC-like_jellyroll"/>
</dbReference>
<evidence type="ECO:0000313" key="16">
    <source>
        <dbReference type="Proteomes" id="UP000440732"/>
    </source>
</evidence>
<accession>A0A6A4D6I5</accession>
<dbReference type="Proteomes" id="UP000441208">
    <property type="component" value="Unassembled WGS sequence"/>
</dbReference>
<dbReference type="EMBL" id="QXGB01000850">
    <property type="protein sequence ID" value="KAE9202819.1"/>
    <property type="molecule type" value="Genomic_DNA"/>
</dbReference>
<dbReference type="GO" id="GO:0098855">
    <property type="term" value="C:HCN channel complex"/>
    <property type="evidence" value="ECO:0007669"/>
    <property type="project" value="TreeGrafter"/>
</dbReference>
<evidence type="ECO:0000259" key="3">
    <source>
        <dbReference type="PROSITE" id="PS50042"/>
    </source>
</evidence>
<feature type="region of interest" description="Disordered" evidence="1">
    <location>
        <begin position="962"/>
        <end position="982"/>
    </location>
</feature>
<feature type="transmembrane region" description="Helical" evidence="2">
    <location>
        <begin position="494"/>
        <end position="518"/>
    </location>
</feature>
<evidence type="ECO:0000313" key="11">
    <source>
        <dbReference type="EMBL" id="KAE9302520.1"/>
    </source>
</evidence>
<evidence type="ECO:0000313" key="19">
    <source>
        <dbReference type="Proteomes" id="UP000476176"/>
    </source>
</evidence>
<evidence type="ECO:0000313" key="10">
    <source>
        <dbReference type="EMBL" id="KAE9219720.1"/>
    </source>
</evidence>
<evidence type="ECO:0000313" key="18">
    <source>
        <dbReference type="Proteomes" id="UP000460718"/>
    </source>
</evidence>
<reference evidence="12 13" key="1">
    <citation type="submission" date="2018-08" db="EMBL/GenBank/DDBJ databases">
        <title>Genomic investigation of the strawberry pathogen Phytophthora fragariae indicates pathogenicity is determined by transcriptional variation in three key races.</title>
        <authorList>
            <person name="Adams T.M."/>
            <person name="Armitage A.D."/>
            <person name="Sobczyk M.K."/>
            <person name="Bates H.J."/>
            <person name="Dunwell J.M."/>
            <person name="Nellist C.F."/>
            <person name="Harrison R.J."/>
        </authorList>
    </citation>
    <scope>NUCLEOTIDE SEQUENCE [LARGE SCALE GENOMIC DNA]</scope>
    <source>
        <strain evidence="11 14">A4</strain>
        <strain evidence="10 15">BC-1</strain>
        <strain evidence="9 19">BC-23</strain>
        <strain evidence="8 13">NOV-27</strain>
        <strain evidence="7 16">NOV-5</strain>
        <strain evidence="6 17">NOV-71</strain>
        <strain evidence="4 12">NOV-9</strain>
        <strain evidence="5 18">SCRP245</strain>
    </source>
</reference>
<feature type="compositionally biased region" description="Basic and acidic residues" evidence="1">
    <location>
        <begin position="886"/>
        <end position="905"/>
    </location>
</feature>
<dbReference type="InterPro" id="IPR051413">
    <property type="entry name" value="K/Na_HCN_channel"/>
</dbReference>
<dbReference type="OrthoDB" id="127789at2759"/>
<evidence type="ECO:0000256" key="1">
    <source>
        <dbReference type="SAM" id="MobiDB-lite"/>
    </source>
</evidence>
<dbReference type="Proteomes" id="UP000437068">
    <property type="component" value="Unassembled WGS sequence"/>
</dbReference>
<dbReference type="GO" id="GO:0035725">
    <property type="term" value="P:sodium ion transmembrane transport"/>
    <property type="evidence" value="ECO:0007669"/>
    <property type="project" value="TreeGrafter"/>
</dbReference>
<dbReference type="InterPro" id="IPR018490">
    <property type="entry name" value="cNMP-bd_dom_sf"/>
</dbReference>
<name>A0A6A4D6I5_9STRA</name>
<evidence type="ECO:0000256" key="2">
    <source>
        <dbReference type="SAM" id="Phobius"/>
    </source>
</evidence>
<feature type="region of interest" description="Disordered" evidence="1">
    <location>
        <begin position="867"/>
        <end position="929"/>
    </location>
</feature>
<dbReference type="GO" id="GO:0003254">
    <property type="term" value="P:regulation of membrane depolarization"/>
    <property type="evidence" value="ECO:0007669"/>
    <property type="project" value="TreeGrafter"/>
</dbReference>
<sequence length="1211" mass="135182">MAEPSDDAPADQAPQSGPDPDRAVSDHEQFVNAPIDYSDSVSSQSSVFADRDASIPLRRAKVRLSRRHSAMSGVVYPGAGSSEGAPVQPAAKDLRRSVTTRMMQGMSSSSLAPRLSFASSFNPKVVTSVELPSTAGDAMIDHPPETPYEEMMVRFQIRQLQRTPSAVMADERRGTVGSSRGLFSDAADLGGANSARHTARGSIARNLPEHNLQSHLTSRNDHDDADSTHDGGDQAASFHRLERTSLNNNSVGLEPPPFESGTSSAQLGEQFDLVYGIAASQRSRGSTFLYVMESMWMKLRYWLYKLFVPLSPYSKLSQARYAIVLLATLTYVLWFPMELAFPEQQQLTSVDAVVGVLLAFDVLLTLHTGYVTPTGTIVISHWFILWRYIRTRLVLDVMVTLPLVMHINRTDLNDFGGKWMTFALDVLSVERLAYITRFVRMICACIWTVLLREGSDEAEINLSWHDQYTASFYAALLLLQGEGVRTDTSGQNRFASLSVLVGPIMLAVVFGHVAILVANFNANTTSYQYKMEEVFAMTTKLQLPLSLRERIHEYYEHLWHEYECLDGDIVQFSKELSHTLGLEVVLFKYMELVMHIPFWKDCTPDFQKQLMLRLDVRVYLPNDFIMRQGEVDDEFYMVNRGYCELSRELHKFERVTTTTMASAHGGLGLGLNTARSSGGLTSRRRNVQSEGGIRQSAYELDEAQRQYYSKNGGRGPKGYELVVSRGQAFGDLALLMNYPRAANVRAITHVEMCVLSRGNFQAVLARYSEDRRHIVVDMLTSFMQSYEAAQSRCPLLEMVRTVYSPDAIAEVCAKAGGHLPFLLPVLTARQAAERIYTAINVEIQDPTLKFGVGVNVREQLIELRDRRRRKRGEQAETYRGDSSALSKDEGVKSKTRIRVSDKDGRQSIPKPIPAKEAENDSGPPGTSATLSLQARLQRVEEREMVILKALQELQASLKVLRAQKTAPPVPPPPNRKRSAPENDMALSSALVVARPLLKRMSSAVGLSNGSIADTKTQKASPTRYADELFSATGPLTECQSYQRRPPPRLQPIARVKEPFKVSSEIEKFLSTADASLLATPSESAFFNEERRPSDSLLASTPSPDEAPPDEAPPVENPRKRLQRKRSQSLHELEELHQAALEPAAAPPLATTREDRLRNRLQRTHSQSLRSLAVCCGHTSRTTRQRWFNISGPNSYPPAYEHICRGCEWPGE</sequence>
<feature type="domain" description="Cyclic nucleotide-binding" evidence="3">
    <location>
        <begin position="598"/>
        <end position="781"/>
    </location>
</feature>
<evidence type="ECO:0000313" key="6">
    <source>
        <dbReference type="EMBL" id="KAE9102779.1"/>
    </source>
</evidence>
<feature type="region of interest" description="Disordered" evidence="1">
    <location>
        <begin position="1083"/>
        <end position="1130"/>
    </location>
</feature>
<dbReference type="EMBL" id="QXGD01000936">
    <property type="protein sequence ID" value="KAE9219720.1"/>
    <property type="molecule type" value="Genomic_DNA"/>
</dbReference>
<dbReference type="EMBL" id="QXGA01000823">
    <property type="protein sequence ID" value="KAE9139727.1"/>
    <property type="molecule type" value="Genomic_DNA"/>
</dbReference>
<keyword evidence="2" id="KW-0812">Transmembrane</keyword>
<feature type="transmembrane region" description="Helical" evidence="2">
    <location>
        <begin position="370"/>
        <end position="389"/>
    </location>
</feature>
<dbReference type="Proteomes" id="UP000460718">
    <property type="component" value="Unassembled WGS sequence"/>
</dbReference>
<dbReference type="EMBL" id="QXGF01000935">
    <property type="protein sequence ID" value="KAE8934180.1"/>
    <property type="molecule type" value="Genomic_DNA"/>
</dbReference>
<evidence type="ECO:0000313" key="12">
    <source>
        <dbReference type="Proteomes" id="UP000429523"/>
    </source>
</evidence>
<dbReference type="PANTHER" id="PTHR45689">
    <property type="entry name" value="I[[H]] CHANNEL, ISOFORM E"/>
    <property type="match status" value="1"/>
</dbReference>
<evidence type="ECO:0000313" key="9">
    <source>
        <dbReference type="EMBL" id="KAE9219283.1"/>
    </source>
</evidence>
<protein>
    <recommendedName>
        <fullName evidence="3">Cyclic nucleotide-binding domain-containing protein</fullName>
    </recommendedName>
</protein>
<dbReference type="PANTHER" id="PTHR45689:SF5">
    <property type="entry name" value="I[[H]] CHANNEL, ISOFORM E"/>
    <property type="match status" value="1"/>
</dbReference>
<dbReference type="PROSITE" id="PS50042">
    <property type="entry name" value="CNMP_BINDING_3"/>
    <property type="match status" value="1"/>
</dbReference>
<proteinExistence type="predicted"/>
<feature type="region of interest" description="Disordered" evidence="1">
    <location>
        <begin position="1"/>
        <end position="45"/>
    </location>
</feature>
<evidence type="ECO:0000313" key="4">
    <source>
        <dbReference type="EMBL" id="KAE8934180.1"/>
    </source>
</evidence>
<dbReference type="SUPFAM" id="SSF81324">
    <property type="entry name" value="Voltage-gated potassium channels"/>
    <property type="match status" value="1"/>
</dbReference>
<dbReference type="AlphaFoldDB" id="A0A6A4D6I5"/>
<feature type="compositionally biased region" description="Basic and acidic residues" evidence="1">
    <location>
        <begin position="19"/>
        <end position="29"/>
    </location>
</feature>
<comment type="caution">
    <text evidence="11">The sequence shown here is derived from an EMBL/GenBank/DDBJ whole genome shotgun (WGS) entry which is preliminary data.</text>
</comment>
<evidence type="ECO:0000313" key="7">
    <source>
        <dbReference type="EMBL" id="KAE9139727.1"/>
    </source>
</evidence>
<dbReference type="Gene3D" id="1.10.287.630">
    <property type="entry name" value="Helix hairpin bin"/>
    <property type="match status" value="1"/>
</dbReference>
<dbReference type="InterPro" id="IPR000595">
    <property type="entry name" value="cNMP-bd_dom"/>
</dbReference>
<dbReference type="Proteomes" id="UP000433483">
    <property type="component" value="Unassembled WGS sequence"/>
</dbReference>
<dbReference type="Proteomes" id="UP000476176">
    <property type="component" value="Unassembled WGS sequence"/>
</dbReference>